<feature type="domain" description="N-acetyltransferase" evidence="1">
    <location>
        <begin position="1"/>
        <end position="144"/>
    </location>
</feature>
<gene>
    <name evidence="2" type="ORF">SAMN05444141_101531</name>
</gene>
<proteinExistence type="predicted"/>
<dbReference type="Pfam" id="PF00583">
    <property type="entry name" value="Acetyltransf_1"/>
    <property type="match status" value="1"/>
</dbReference>
<protein>
    <recommendedName>
        <fullName evidence="1">N-acetyltransferase domain-containing protein</fullName>
    </recommendedName>
</protein>
<dbReference type="PROSITE" id="PS51186">
    <property type="entry name" value="GNAT"/>
    <property type="match status" value="1"/>
</dbReference>
<evidence type="ECO:0000259" key="1">
    <source>
        <dbReference type="PROSITE" id="PS51186"/>
    </source>
</evidence>
<dbReference type="RefSeq" id="WP_054782621.1">
    <property type="nucleotide sequence ID" value="NZ_FPBD01000001.1"/>
</dbReference>
<dbReference type="GO" id="GO:0016747">
    <property type="term" value="F:acyltransferase activity, transferring groups other than amino-acyl groups"/>
    <property type="evidence" value="ECO:0007669"/>
    <property type="project" value="InterPro"/>
</dbReference>
<organism evidence="2 3">
    <name type="scientific">Pseudovibrio denitrificans</name>
    <dbReference type="NCBI Taxonomy" id="258256"/>
    <lineage>
        <taxon>Bacteria</taxon>
        <taxon>Pseudomonadati</taxon>
        <taxon>Pseudomonadota</taxon>
        <taxon>Alphaproteobacteria</taxon>
        <taxon>Hyphomicrobiales</taxon>
        <taxon>Stappiaceae</taxon>
        <taxon>Pseudovibrio</taxon>
    </lineage>
</organism>
<dbReference type="CDD" id="cd04301">
    <property type="entry name" value="NAT_SF"/>
    <property type="match status" value="1"/>
</dbReference>
<reference evidence="3" key="1">
    <citation type="submission" date="2016-10" db="EMBL/GenBank/DDBJ databases">
        <authorList>
            <person name="Varghese N."/>
            <person name="Submissions S."/>
        </authorList>
    </citation>
    <scope>NUCLEOTIDE SEQUENCE [LARGE SCALE GENOMIC DNA]</scope>
    <source>
        <strain evidence="3">DSM 17465</strain>
    </source>
</reference>
<dbReference type="Gene3D" id="3.40.630.30">
    <property type="match status" value="1"/>
</dbReference>
<accession>A0A1I6XZA7</accession>
<dbReference type="Proteomes" id="UP000183371">
    <property type="component" value="Unassembled WGS sequence"/>
</dbReference>
<dbReference type="AlphaFoldDB" id="A0A1I6XZA7"/>
<name>A0A1I6XZA7_9HYPH</name>
<sequence length="176" mass="19507">MIHAENEKLEIQNLHLHAFGEQEGPVIQKMTEEFLQLPETISINVYRGLRIAGNVLFSPFSLDDHPEKKCFLLAPLGVLPEYQGLGIGRELIEKGVYHLKLIGADAIFVLGYPKYYASRGFAPAKVLPPHHKLVGETEAWRMLEIKPGSMDGIGGTSVAAAPIMNPMFWDTSGRPD</sequence>
<dbReference type="EMBL" id="FPBD01000001">
    <property type="protein sequence ID" value="SFT43457.1"/>
    <property type="molecule type" value="Genomic_DNA"/>
</dbReference>
<keyword evidence="3" id="KW-1185">Reference proteome</keyword>
<dbReference type="InterPro" id="IPR016181">
    <property type="entry name" value="Acyl_CoA_acyltransferase"/>
</dbReference>
<evidence type="ECO:0000313" key="2">
    <source>
        <dbReference type="EMBL" id="SFT43457.1"/>
    </source>
</evidence>
<evidence type="ECO:0000313" key="3">
    <source>
        <dbReference type="Proteomes" id="UP000183371"/>
    </source>
</evidence>
<dbReference type="SUPFAM" id="SSF55729">
    <property type="entry name" value="Acyl-CoA N-acyltransferases (Nat)"/>
    <property type="match status" value="1"/>
</dbReference>
<dbReference type="InterPro" id="IPR000182">
    <property type="entry name" value="GNAT_dom"/>
</dbReference>